<keyword evidence="5" id="KW-0067">ATP-binding</keyword>
<dbReference type="PANTHER" id="PTHR45866">
    <property type="entry name" value="DNA GYRASE/TOPOISOMERASE SUBUNIT B"/>
    <property type="match status" value="1"/>
</dbReference>
<sequence length="256" mass="29287">MGLQEKEMNLSGEHVREGLTCIISVKVPNPEFEGQTKTRLGNPEVRKVVEQCLQEFLTKYLELHPDAMDSILSKSLYALKRSSSWKVIQPVVVQNKAGTGDFRFIEFQIWNLLEFFPVPKMRLMLHVFILFLEVVLFMELIKEKEMNLSGEHVREGLTCIISVKVPNPEFEGQTKTRLGNPEVRKVVEQCLQEFLTKYLELHPDAMDSILSKSLYALKIYRVSDMELVRVLPSAEDEVNVACFHPLPGGCLVYGTN</sequence>
<name>A0AAP0G8H9_9ASPA</name>
<evidence type="ECO:0000313" key="11">
    <source>
        <dbReference type="Proteomes" id="UP001418222"/>
    </source>
</evidence>
<comment type="similarity">
    <text evidence="2">Belongs to the type II topoisomerase GyrB family.</text>
</comment>
<keyword evidence="11" id="KW-1185">Reference proteome</keyword>
<evidence type="ECO:0000256" key="8">
    <source>
        <dbReference type="ARBA" id="ARBA00023235"/>
    </source>
</evidence>
<dbReference type="GO" id="GO:0003918">
    <property type="term" value="F:DNA topoisomerase type II (double strand cut, ATP-hydrolyzing) activity"/>
    <property type="evidence" value="ECO:0007669"/>
    <property type="project" value="UniProtKB-EC"/>
</dbReference>
<dbReference type="PRINTS" id="PR01159">
    <property type="entry name" value="DNAGYRASEB"/>
</dbReference>
<keyword evidence="7" id="KW-0238">DNA-binding</keyword>
<dbReference type="Pfam" id="PF00204">
    <property type="entry name" value="DNA_gyraseB"/>
    <property type="match status" value="2"/>
</dbReference>
<keyword evidence="4" id="KW-0547">Nucleotide-binding</keyword>
<dbReference type="Proteomes" id="UP001418222">
    <property type="component" value="Unassembled WGS sequence"/>
</dbReference>
<evidence type="ECO:0000256" key="1">
    <source>
        <dbReference type="ARBA" id="ARBA00000185"/>
    </source>
</evidence>
<evidence type="ECO:0000256" key="4">
    <source>
        <dbReference type="ARBA" id="ARBA00022741"/>
    </source>
</evidence>
<evidence type="ECO:0000256" key="7">
    <source>
        <dbReference type="ARBA" id="ARBA00023125"/>
    </source>
</evidence>
<dbReference type="InterPro" id="IPR013506">
    <property type="entry name" value="Topo_IIA_bsu_dom2"/>
</dbReference>
<comment type="catalytic activity">
    <reaction evidence="1">
        <text>ATP-dependent breakage, passage and rejoining of double-stranded DNA.</text>
        <dbReference type="EC" id="5.6.2.2"/>
    </reaction>
</comment>
<comment type="caution">
    <text evidence="10">The sequence shown here is derived from an EMBL/GenBank/DDBJ whole genome shotgun (WGS) entry which is preliminary data.</text>
</comment>
<evidence type="ECO:0000256" key="3">
    <source>
        <dbReference type="ARBA" id="ARBA00012895"/>
    </source>
</evidence>
<proteinExistence type="inferred from homology"/>
<dbReference type="SUPFAM" id="SSF54211">
    <property type="entry name" value="Ribosomal protein S5 domain 2-like"/>
    <property type="match status" value="2"/>
</dbReference>
<gene>
    <name evidence="10" type="ORF">KSP39_PZI007811</name>
</gene>
<dbReference type="InterPro" id="IPR014721">
    <property type="entry name" value="Ribsml_uS5_D2-typ_fold_subgr"/>
</dbReference>
<evidence type="ECO:0000256" key="6">
    <source>
        <dbReference type="ARBA" id="ARBA00023029"/>
    </source>
</evidence>
<evidence type="ECO:0000259" key="9">
    <source>
        <dbReference type="Pfam" id="PF00204"/>
    </source>
</evidence>
<accession>A0AAP0G8H9</accession>
<dbReference type="EMBL" id="JBBWWQ010000006">
    <property type="protein sequence ID" value="KAK8944545.1"/>
    <property type="molecule type" value="Genomic_DNA"/>
</dbReference>
<evidence type="ECO:0000256" key="2">
    <source>
        <dbReference type="ARBA" id="ARBA00010708"/>
    </source>
</evidence>
<dbReference type="PANTHER" id="PTHR45866:SF1">
    <property type="entry name" value="DNA GYRASE SUBUNIT B, MITOCHONDRIAL"/>
    <property type="match status" value="1"/>
</dbReference>
<feature type="domain" description="DNA topoisomerase type IIA subunit B" evidence="9">
    <location>
        <begin position="139"/>
        <end position="215"/>
    </location>
</feature>
<dbReference type="GO" id="GO:0006265">
    <property type="term" value="P:DNA topological change"/>
    <property type="evidence" value="ECO:0007669"/>
    <property type="project" value="InterPro"/>
</dbReference>
<evidence type="ECO:0000313" key="10">
    <source>
        <dbReference type="EMBL" id="KAK8944545.1"/>
    </source>
</evidence>
<dbReference type="GO" id="GO:0003677">
    <property type="term" value="F:DNA binding"/>
    <property type="evidence" value="ECO:0007669"/>
    <property type="project" value="UniProtKB-KW"/>
</dbReference>
<reference evidence="10 11" key="1">
    <citation type="journal article" date="2022" name="Nat. Plants">
        <title>Genomes of leafy and leafless Platanthera orchids illuminate the evolution of mycoheterotrophy.</title>
        <authorList>
            <person name="Li M.H."/>
            <person name="Liu K.W."/>
            <person name="Li Z."/>
            <person name="Lu H.C."/>
            <person name="Ye Q.L."/>
            <person name="Zhang D."/>
            <person name="Wang J.Y."/>
            <person name="Li Y.F."/>
            <person name="Zhong Z.M."/>
            <person name="Liu X."/>
            <person name="Yu X."/>
            <person name="Liu D.K."/>
            <person name="Tu X.D."/>
            <person name="Liu B."/>
            <person name="Hao Y."/>
            <person name="Liao X.Y."/>
            <person name="Jiang Y.T."/>
            <person name="Sun W.H."/>
            <person name="Chen J."/>
            <person name="Chen Y.Q."/>
            <person name="Ai Y."/>
            <person name="Zhai J.W."/>
            <person name="Wu S.S."/>
            <person name="Zhou Z."/>
            <person name="Hsiao Y.Y."/>
            <person name="Wu W.L."/>
            <person name="Chen Y.Y."/>
            <person name="Lin Y.F."/>
            <person name="Hsu J.L."/>
            <person name="Li C.Y."/>
            <person name="Wang Z.W."/>
            <person name="Zhao X."/>
            <person name="Zhong W.Y."/>
            <person name="Ma X.K."/>
            <person name="Ma L."/>
            <person name="Huang J."/>
            <person name="Chen G.Z."/>
            <person name="Huang M.Z."/>
            <person name="Huang L."/>
            <person name="Peng D.H."/>
            <person name="Luo Y.B."/>
            <person name="Zou S.Q."/>
            <person name="Chen S.P."/>
            <person name="Lan S."/>
            <person name="Tsai W.C."/>
            <person name="Van de Peer Y."/>
            <person name="Liu Z.J."/>
        </authorList>
    </citation>
    <scope>NUCLEOTIDE SEQUENCE [LARGE SCALE GENOMIC DNA]</scope>
    <source>
        <strain evidence="10">Lor287</strain>
    </source>
</reference>
<evidence type="ECO:0000256" key="5">
    <source>
        <dbReference type="ARBA" id="ARBA00022840"/>
    </source>
</evidence>
<dbReference type="InterPro" id="IPR020568">
    <property type="entry name" value="Ribosomal_Su5_D2-typ_SF"/>
</dbReference>
<feature type="domain" description="DNA topoisomerase type IIA subunit B" evidence="9">
    <location>
        <begin position="4"/>
        <end position="79"/>
    </location>
</feature>
<keyword evidence="6" id="KW-0799">Topoisomerase</keyword>
<dbReference type="AlphaFoldDB" id="A0AAP0G8H9"/>
<dbReference type="GO" id="GO:0005524">
    <property type="term" value="F:ATP binding"/>
    <property type="evidence" value="ECO:0007669"/>
    <property type="project" value="UniProtKB-KW"/>
</dbReference>
<dbReference type="EC" id="5.6.2.2" evidence="3"/>
<organism evidence="10 11">
    <name type="scientific">Platanthera zijinensis</name>
    <dbReference type="NCBI Taxonomy" id="2320716"/>
    <lineage>
        <taxon>Eukaryota</taxon>
        <taxon>Viridiplantae</taxon>
        <taxon>Streptophyta</taxon>
        <taxon>Embryophyta</taxon>
        <taxon>Tracheophyta</taxon>
        <taxon>Spermatophyta</taxon>
        <taxon>Magnoliopsida</taxon>
        <taxon>Liliopsida</taxon>
        <taxon>Asparagales</taxon>
        <taxon>Orchidaceae</taxon>
        <taxon>Orchidoideae</taxon>
        <taxon>Orchideae</taxon>
        <taxon>Orchidinae</taxon>
        <taxon>Platanthera</taxon>
    </lineage>
</organism>
<protein>
    <recommendedName>
        <fullName evidence="3">DNA topoisomerase (ATP-hydrolyzing)</fullName>
        <ecNumber evidence="3">5.6.2.2</ecNumber>
    </recommendedName>
</protein>
<dbReference type="Gene3D" id="3.30.230.10">
    <property type="match status" value="2"/>
</dbReference>
<keyword evidence="8" id="KW-0413">Isomerase</keyword>
<dbReference type="InterPro" id="IPR000565">
    <property type="entry name" value="Topo_IIA_B"/>
</dbReference>